<dbReference type="InterPro" id="IPR001268">
    <property type="entry name" value="NADH_UbQ_OxRdtase_30kDa_su"/>
</dbReference>
<name>A0A5P6VTS2_PSEXY</name>
<protein>
    <submittedName>
        <fullName evidence="2">NADH-quinone oxidoreductase subunit C</fullName>
    </submittedName>
</protein>
<dbReference type="SUPFAM" id="SSF143243">
    <property type="entry name" value="Nqo5-like"/>
    <property type="match status" value="1"/>
</dbReference>
<feature type="domain" description="NADH:ubiquinone oxidoreductase 30kDa subunit" evidence="1">
    <location>
        <begin position="16"/>
        <end position="102"/>
    </location>
</feature>
<dbReference type="RefSeq" id="WP_151623091.1">
    <property type="nucleotide sequence ID" value="NZ_CP043028.1"/>
</dbReference>
<dbReference type="OrthoDB" id="3178054at2"/>
<dbReference type="Pfam" id="PF00329">
    <property type="entry name" value="Complex1_30kDa"/>
    <property type="match status" value="1"/>
</dbReference>
<accession>A0A5P6VTS2</accession>
<dbReference type="AlphaFoldDB" id="A0A5P6VTS2"/>
<dbReference type="KEGG" id="pxv:FXF36_06930"/>
<gene>
    <name evidence="2" type="ORF">FXF36_06930</name>
</gene>
<sequence length="124" mass="14742">MQELKTDLFLIDKAELLNIIMEKKNALWRLCQICCSYPKAEDHFEVTYSFANGYELANYRLIAERDEEVPSISRVYKSAIYYENEMHELWGLKVENIKQDLHDKLYRIDVETPFLEKEVAKDGE</sequence>
<dbReference type="GO" id="GO:0008137">
    <property type="term" value="F:NADH dehydrogenase (ubiquinone) activity"/>
    <property type="evidence" value="ECO:0007669"/>
    <property type="project" value="InterPro"/>
</dbReference>
<dbReference type="EMBL" id="CP043028">
    <property type="protein sequence ID" value="QFJ54604.1"/>
    <property type="molecule type" value="Genomic_DNA"/>
</dbReference>
<dbReference type="Gene3D" id="3.30.460.80">
    <property type="entry name" value="NADH:ubiquinone oxidoreductase, 30kDa subunit"/>
    <property type="match status" value="1"/>
</dbReference>
<organism evidence="2 3">
    <name type="scientific">Pseudobutyrivibrio xylanivorans</name>
    <dbReference type="NCBI Taxonomy" id="185007"/>
    <lineage>
        <taxon>Bacteria</taxon>
        <taxon>Bacillati</taxon>
        <taxon>Bacillota</taxon>
        <taxon>Clostridia</taxon>
        <taxon>Lachnospirales</taxon>
        <taxon>Lachnospiraceae</taxon>
        <taxon>Pseudobutyrivibrio</taxon>
    </lineage>
</organism>
<proteinExistence type="predicted"/>
<evidence type="ECO:0000259" key="1">
    <source>
        <dbReference type="Pfam" id="PF00329"/>
    </source>
</evidence>
<dbReference type="Proteomes" id="UP000327030">
    <property type="component" value="Chromosome 1"/>
</dbReference>
<reference evidence="3" key="1">
    <citation type="submission" date="2019-08" db="EMBL/GenBank/DDBJ databases">
        <title>Complete Genome Sequence of the Polysaccharide-Degrading Rumen Bacterium Pseudobutyrivibrio xylanivorans MA3014.</title>
        <authorList>
            <person name="Palevich N."/>
            <person name="Maclean P.H."/>
            <person name="Kelly W.J."/>
            <person name="Leahy S.C."/>
            <person name="Rakonjac J."/>
            <person name="Attwood G.T."/>
        </authorList>
    </citation>
    <scope>NUCLEOTIDE SEQUENCE [LARGE SCALE GENOMIC DNA]</scope>
    <source>
        <strain evidence="3">MA3014</strain>
    </source>
</reference>
<evidence type="ECO:0000313" key="2">
    <source>
        <dbReference type="EMBL" id="QFJ54604.1"/>
    </source>
</evidence>
<evidence type="ECO:0000313" key="3">
    <source>
        <dbReference type="Proteomes" id="UP000327030"/>
    </source>
</evidence>
<dbReference type="InterPro" id="IPR037232">
    <property type="entry name" value="NADH_quin_OxRdtase_su_C/D-like"/>
</dbReference>